<sequence>MSVTLRLLSLQNKGCVCVGELYVFADPVESADSENEVDQMENAGGSSLMAMLAPTLLQLSKTAGLCRRQNENMFGTKEKEKTQENDSKAIEPLKFANEIPQEVNPSLANQQEVDFQEAIAATIEPNQHEIPPLKDREAKADVSCGHIEIFLDQLVSRVSRVEDLLLKFEENMLKPMRSIDARLQCVELQLEELTKKPKNSELPSCARYSAPEFSCHDSDDYTPYNIGNESSFHDLYASREKDISSSIKPDETIYSANASHSFPSLVVTAPEFSNADDEEDNHISGTGSPKDKPKQTMSIDDAFASAIASFLSSTSIDLQKYTQALPVKAPEFLHEEDGSIDKKVSPESHFHVTSEPCLDTRDGMDSMVASLSSNCPLERVGEAMCSLNDVDSEQTAKEVAEFCQRQGTCHDTVDCVVTPARLDMHQIVGDVGNGEVSSGTSKIFVLDEADILSQFLENHVDYVSDTSEERDPPANMGIKAEVTKQGPHEELLQNLLELSYASSVVDLETPILDVKFTSQDNSNNKYPLEALLSDMPATYAGASCSKKSDDDSQGGEECNLISVGDGERASPATNGHFSVDLDGYGSSNMPWNWEVENLADYHACSNREISAASLI</sequence>
<reference evidence="4" key="1">
    <citation type="submission" date="2025-08" db="UniProtKB">
        <authorList>
            <consortium name="RefSeq"/>
        </authorList>
    </citation>
    <scope>IDENTIFICATION</scope>
    <source>
        <tissue evidence="4">Fruit stalk</tissue>
    </source>
</reference>
<evidence type="ECO:0000256" key="2">
    <source>
        <dbReference type="SAM" id="MobiDB-lite"/>
    </source>
</evidence>
<keyword evidence="3" id="KW-1185">Reference proteome</keyword>
<organism evidence="3 4">
    <name type="scientific">Durio zibethinus</name>
    <name type="common">Durian</name>
    <dbReference type="NCBI Taxonomy" id="66656"/>
    <lineage>
        <taxon>Eukaryota</taxon>
        <taxon>Viridiplantae</taxon>
        <taxon>Streptophyta</taxon>
        <taxon>Embryophyta</taxon>
        <taxon>Tracheophyta</taxon>
        <taxon>Spermatophyta</taxon>
        <taxon>Magnoliopsida</taxon>
        <taxon>eudicotyledons</taxon>
        <taxon>Gunneridae</taxon>
        <taxon>Pentapetalae</taxon>
        <taxon>rosids</taxon>
        <taxon>malvids</taxon>
        <taxon>Malvales</taxon>
        <taxon>Malvaceae</taxon>
        <taxon>Helicteroideae</taxon>
        <taxon>Durio</taxon>
    </lineage>
</organism>
<evidence type="ECO:0000313" key="3">
    <source>
        <dbReference type="Proteomes" id="UP000515121"/>
    </source>
</evidence>
<dbReference type="Proteomes" id="UP000515121">
    <property type="component" value="Unplaced"/>
</dbReference>
<dbReference type="PANTHER" id="PTHR37261">
    <property type="entry name" value="40S RIBOSOMAL PROTEIN S27"/>
    <property type="match status" value="1"/>
</dbReference>
<evidence type="ECO:0000313" key="4">
    <source>
        <dbReference type="RefSeq" id="XP_022756796.1"/>
    </source>
</evidence>
<proteinExistence type="predicted"/>
<evidence type="ECO:0000256" key="1">
    <source>
        <dbReference type="SAM" id="Coils"/>
    </source>
</evidence>
<gene>
    <name evidence="4" type="primary">LOC111304499</name>
</gene>
<dbReference type="KEGG" id="dzi:111304499"/>
<dbReference type="GeneID" id="111304499"/>
<dbReference type="AlphaFoldDB" id="A0A6P5ZWI5"/>
<feature type="coiled-coil region" evidence="1">
    <location>
        <begin position="151"/>
        <end position="196"/>
    </location>
</feature>
<dbReference type="RefSeq" id="XP_022756796.1">
    <property type="nucleotide sequence ID" value="XM_022901061.1"/>
</dbReference>
<protein>
    <submittedName>
        <fullName evidence="4">Uncharacterized protein LOC111304499 isoform X1</fullName>
    </submittedName>
</protein>
<dbReference type="OrthoDB" id="1939758at2759"/>
<keyword evidence="1" id="KW-0175">Coiled coil</keyword>
<accession>A0A6P5ZWI5</accession>
<name>A0A6P5ZWI5_DURZI</name>
<feature type="region of interest" description="Disordered" evidence="2">
    <location>
        <begin position="275"/>
        <end position="296"/>
    </location>
</feature>
<dbReference type="PANTHER" id="PTHR37261:SF1">
    <property type="entry name" value="40S RIBOSOMAL PROTEIN S27"/>
    <property type="match status" value="1"/>
</dbReference>